<feature type="compositionally biased region" description="Acidic residues" evidence="1">
    <location>
        <begin position="82"/>
        <end position="113"/>
    </location>
</feature>
<evidence type="ECO:0000313" key="2">
    <source>
        <dbReference type="EMBL" id="KAK1424821.1"/>
    </source>
</evidence>
<dbReference type="EMBL" id="JAUHHV010000001">
    <property type="protein sequence ID" value="KAK1439173.1"/>
    <property type="molecule type" value="Genomic_DNA"/>
</dbReference>
<evidence type="ECO:0000313" key="3">
    <source>
        <dbReference type="EMBL" id="KAK1427499.1"/>
    </source>
</evidence>
<protein>
    <submittedName>
        <fullName evidence="2">Uncharacterized protein</fullName>
    </submittedName>
</protein>
<gene>
    <name evidence="4" type="ORF">QVD17_04988</name>
    <name evidence="3" type="ORF">QVD17_16185</name>
    <name evidence="2" type="ORF">QVD17_20159</name>
</gene>
<proteinExistence type="predicted"/>
<evidence type="ECO:0000256" key="1">
    <source>
        <dbReference type="SAM" id="MobiDB-lite"/>
    </source>
</evidence>
<name>A0AAD8KP44_TARER</name>
<dbReference type="Proteomes" id="UP001229421">
    <property type="component" value="Unassembled WGS sequence"/>
</dbReference>
<dbReference type="AlphaFoldDB" id="A0AAD8KP44"/>
<keyword evidence="5" id="KW-1185">Reference proteome</keyword>
<organism evidence="2 5">
    <name type="scientific">Tagetes erecta</name>
    <name type="common">African marigold</name>
    <dbReference type="NCBI Taxonomy" id="13708"/>
    <lineage>
        <taxon>Eukaryota</taxon>
        <taxon>Viridiplantae</taxon>
        <taxon>Streptophyta</taxon>
        <taxon>Embryophyta</taxon>
        <taxon>Tracheophyta</taxon>
        <taxon>Spermatophyta</taxon>
        <taxon>Magnoliopsida</taxon>
        <taxon>eudicotyledons</taxon>
        <taxon>Gunneridae</taxon>
        <taxon>Pentapetalae</taxon>
        <taxon>asterids</taxon>
        <taxon>campanulids</taxon>
        <taxon>Asterales</taxon>
        <taxon>Asteraceae</taxon>
        <taxon>Asteroideae</taxon>
        <taxon>Heliantheae alliance</taxon>
        <taxon>Tageteae</taxon>
        <taxon>Tagetes</taxon>
    </lineage>
</organism>
<dbReference type="EMBL" id="JAUHHV010000004">
    <property type="protein sequence ID" value="KAK1427499.1"/>
    <property type="molecule type" value="Genomic_DNA"/>
</dbReference>
<comment type="caution">
    <text evidence="2">The sequence shown here is derived from an EMBL/GenBank/DDBJ whole genome shotgun (WGS) entry which is preliminary data.</text>
</comment>
<reference evidence="2" key="1">
    <citation type="journal article" date="2023" name="bioRxiv">
        <title>Improved chromosome-level genome assembly for marigold (Tagetes erecta).</title>
        <authorList>
            <person name="Jiang F."/>
            <person name="Yuan L."/>
            <person name="Wang S."/>
            <person name="Wang H."/>
            <person name="Xu D."/>
            <person name="Wang A."/>
            <person name="Fan W."/>
        </authorList>
    </citation>
    <scope>NUCLEOTIDE SEQUENCE</scope>
    <source>
        <strain evidence="2">WSJ</strain>
        <tissue evidence="2">Leaf</tissue>
    </source>
</reference>
<evidence type="ECO:0000313" key="4">
    <source>
        <dbReference type="EMBL" id="KAK1439173.1"/>
    </source>
</evidence>
<feature type="region of interest" description="Disordered" evidence="1">
    <location>
        <begin position="72"/>
        <end position="113"/>
    </location>
</feature>
<evidence type="ECO:0000313" key="5">
    <source>
        <dbReference type="Proteomes" id="UP001229421"/>
    </source>
</evidence>
<dbReference type="EMBL" id="JAUHHV010000005">
    <property type="protein sequence ID" value="KAK1424821.1"/>
    <property type="molecule type" value="Genomic_DNA"/>
</dbReference>
<accession>A0AAD8KP44</accession>
<sequence>MDGSSDPRDIYNLFFGSDAVEEEAREEKAFAFAASSMATYVNSIRAPPRPVLRRNPVIRDHAEAHARLFGDYFSENPRMPGDNEDVIEEQVDEDDTDDENPNEGAGDEDDDDD</sequence>